<dbReference type="InterPro" id="IPR029062">
    <property type="entry name" value="Class_I_gatase-like"/>
</dbReference>
<dbReference type="GO" id="GO:0016740">
    <property type="term" value="F:transferase activity"/>
    <property type="evidence" value="ECO:0007669"/>
    <property type="project" value="UniProtKB-KW"/>
</dbReference>
<dbReference type="SUPFAM" id="SSF52317">
    <property type="entry name" value="Class I glutamine amidotransferase-like"/>
    <property type="match status" value="1"/>
</dbReference>
<proteinExistence type="predicted"/>
<dbReference type="Gene3D" id="3.40.50.880">
    <property type="match status" value="1"/>
</dbReference>
<comment type="caution">
    <text evidence="3">The sequence shown here is derived from an EMBL/GenBank/DDBJ whole genome shotgun (WGS) entry which is preliminary data.</text>
</comment>
<evidence type="ECO:0000259" key="2">
    <source>
        <dbReference type="Pfam" id="PF09825"/>
    </source>
</evidence>
<keyword evidence="1" id="KW-0732">Signal</keyword>
<keyword evidence="3" id="KW-0315">Glutamine amidotransferase</keyword>
<dbReference type="EMBL" id="JACHIF010000002">
    <property type="protein sequence ID" value="MBB5036890.1"/>
    <property type="molecule type" value="Genomic_DNA"/>
</dbReference>
<dbReference type="Pfam" id="PF09825">
    <property type="entry name" value="BPL_N"/>
    <property type="match status" value="1"/>
</dbReference>
<protein>
    <submittedName>
        <fullName evidence="3">Glutamine amidotransferase-like uncharacterized protein</fullName>
    </submittedName>
</protein>
<evidence type="ECO:0000313" key="3">
    <source>
        <dbReference type="EMBL" id="MBB5036890.1"/>
    </source>
</evidence>
<dbReference type="AlphaFoldDB" id="A0A7W8DP90"/>
<feature type="chain" id="PRO_5031372562" evidence="1">
    <location>
        <begin position="19"/>
        <end position="372"/>
    </location>
</feature>
<organism evidence="3 4">
    <name type="scientific">Prosthecobacter dejongeii</name>
    <dbReference type="NCBI Taxonomy" id="48465"/>
    <lineage>
        <taxon>Bacteria</taxon>
        <taxon>Pseudomonadati</taxon>
        <taxon>Verrucomicrobiota</taxon>
        <taxon>Verrucomicrobiia</taxon>
        <taxon>Verrucomicrobiales</taxon>
        <taxon>Verrucomicrobiaceae</taxon>
        <taxon>Prosthecobacter</taxon>
    </lineage>
</organism>
<feature type="domain" description="Biotin-protein ligase N-terminal" evidence="2">
    <location>
        <begin position="154"/>
        <end position="248"/>
    </location>
</feature>
<gene>
    <name evidence="3" type="ORF">HNQ64_001132</name>
</gene>
<feature type="signal peptide" evidence="1">
    <location>
        <begin position="1"/>
        <end position="18"/>
    </location>
</feature>
<keyword evidence="4" id="KW-1185">Reference proteome</keyword>
<evidence type="ECO:0000256" key="1">
    <source>
        <dbReference type="SAM" id="SignalP"/>
    </source>
</evidence>
<reference evidence="3 4" key="1">
    <citation type="submission" date="2020-08" db="EMBL/GenBank/DDBJ databases">
        <title>Genomic Encyclopedia of Type Strains, Phase IV (KMG-IV): sequencing the most valuable type-strain genomes for metagenomic binning, comparative biology and taxonomic classification.</title>
        <authorList>
            <person name="Goeker M."/>
        </authorList>
    </citation>
    <scope>NUCLEOTIDE SEQUENCE [LARGE SCALE GENOMIC DNA]</scope>
    <source>
        <strain evidence="3 4">DSM 12251</strain>
    </source>
</reference>
<keyword evidence="3" id="KW-0808">Transferase</keyword>
<evidence type="ECO:0000313" key="4">
    <source>
        <dbReference type="Proteomes" id="UP000534294"/>
    </source>
</evidence>
<accession>A0A7W8DP90</accession>
<dbReference type="Proteomes" id="UP000534294">
    <property type="component" value="Unassembled WGS sequence"/>
</dbReference>
<dbReference type="RefSeq" id="WP_184206248.1">
    <property type="nucleotide sequence ID" value="NZ_JACHIF010000002.1"/>
</dbReference>
<name>A0A7W8DP90_9BACT</name>
<dbReference type="InterPro" id="IPR019197">
    <property type="entry name" value="Biotin-prot_ligase_N"/>
</dbReference>
<sequence length="372" mass="39603">MKLLLLLTALSFSLSLTAGENLAPGVQYPKLVGKWASFNVTSGINGKSVIEVSPGHYYLLHPISGKASTGLYHTSDPAEFDPTTTRININALHLVAEFSLTEARFIPGASGAEPQWRLVGKRPKTQELQAIAITWHDLAPLAPIKRGEGPVRVALFDDYGSFGKGVPRCTELLSQASGVKVTTVKPQLIRSGGLKDFDVVIFTGGSGGKQAGTLGLVGREQVRRFIEAGGGYVGICAGNYLACDGFSWGLKILDAKTKSSKWARGVGDVKIEFTSKGREILGMPEGLLDIRYANGPVFNPAGDDTIPDFEPLAYFRSELAENGSPPGAQVNSPAMVAGTYGKGRLLCSSPHPEQQAGMETFVLKAVQWVAGQ</sequence>